<dbReference type="Proteomes" id="UP000321723">
    <property type="component" value="Unassembled WGS sequence"/>
</dbReference>
<comment type="caution">
    <text evidence="1">The sequence shown here is derived from an EMBL/GenBank/DDBJ whole genome shotgun (WGS) entry which is preliminary data.</text>
</comment>
<protein>
    <recommendedName>
        <fullName evidence="5">DUF2971 domain-containing protein</fullName>
    </recommendedName>
</protein>
<accession>A0A511FEW4</accession>
<dbReference type="RefSeq" id="WP_146839049.1">
    <property type="nucleotide sequence ID" value="NZ_BJVQ01000045.1"/>
</dbReference>
<gene>
    <name evidence="1" type="ORF">CHO01_28280</name>
    <name evidence="2" type="ORF">HNR08_002028</name>
</gene>
<dbReference type="Proteomes" id="UP000564629">
    <property type="component" value="Unassembled WGS sequence"/>
</dbReference>
<reference evidence="2 4" key="2">
    <citation type="submission" date="2020-08" db="EMBL/GenBank/DDBJ databases">
        <title>Sequencing the genomes of 1000 actinobacteria strains.</title>
        <authorList>
            <person name="Klenk H.-P."/>
        </authorList>
    </citation>
    <scope>NUCLEOTIDE SEQUENCE [LARGE SCALE GENOMIC DNA]</scope>
    <source>
        <strain evidence="2 4">DSM 9581</strain>
    </source>
</reference>
<keyword evidence="3" id="KW-1185">Reference proteome</keyword>
<evidence type="ECO:0000313" key="4">
    <source>
        <dbReference type="Proteomes" id="UP000564629"/>
    </source>
</evidence>
<evidence type="ECO:0000313" key="1">
    <source>
        <dbReference type="EMBL" id="GEL47712.1"/>
    </source>
</evidence>
<organism evidence="1 3">
    <name type="scientific">Cellulomonas hominis</name>
    <dbReference type="NCBI Taxonomy" id="156981"/>
    <lineage>
        <taxon>Bacteria</taxon>
        <taxon>Bacillati</taxon>
        <taxon>Actinomycetota</taxon>
        <taxon>Actinomycetes</taxon>
        <taxon>Micrococcales</taxon>
        <taxon>Cellulomonadaceae</taxon>
        <taxon>Cellulomonas</taxon>
    </lineage>
</organism>
<dbReference type="AlphaFoldDB" id="A0A511FEW4"/>
<reference evidence="1 3" key="1">
    <citation type="submission" date="2019-07" db="EMBL/GenBank/DDBJ databases">
        <title>Whole genome shotgun sequence of Cellulomonas hominis NBRC 16055.</title>
        <authorList>
            <person name="Hosoyama A."/>
            <person name="Uohara A."/>
            <person name="Ohji S."/>
            <person name="Ichikawa N."/>
        </authorList>
    </citation>
    <scope>NUCLEOTIDE SEQUENCE [LARGE SCALE GENOMIC DNA]</scope>
    <source>
        <strain evidence="1 3">NBRC 16055</strain>
    </source>
</reference>
<dbReference type="OrthoDB" id="1095921at2"/>
<dbReference type="EMBL" id="BJVQ01000045">
    <property type="protein sequence ID" value="GEL47712.1"/>
    <property type="molecule type" value="Genomic_DNA"/>
</dbReference>
<evidence type="ECO:0000313" key="3">
    <source>
        <dbReference type="Proteomes" id="UP000321723"/>
    </source>
</evidence>
<sequence length="312" mass="34745">MSQPGVPQTVYAYLHPEDEDPLPPVHSGDVYHYTDIHGLHGMIRDKALWASHVQDLNDPTERLYGWGVIAERFRAYPTTGDAPVVRLMQDAIEAARTPADWFPDAFVLSASTEPDSLTQYRLYGQHAATLAGGTWTAAPGRTTGASYDLGTAWRPVLYGPDEARPYVDRMVRAAVRIIRATPPDEEPTQHAPTVMQMLETLALHIKDESFQDEREVRLVFSVPSRYPGITNVRVTSDGRLVTFVAARPTDTLAGFPRYAVRAVRLGPLAGSGRIAEAIQLHHFNHSGLNSAWQPFHEAHKLPVERTQTRLVR</sequence>
<dbReference type="EMBL" id="JACHDN010000001">
    <property type="protein sequence ID" value="MBB5473292.1"/>
    <property type="molecule type" value="Genomic_DNA"/>
</dbReference>
<name>A0A511FEW4_9CELL</name>
<evidence type="ECO:0000313" key="2">
    <source>
        <dbReference type="EMBL" id="MBB5473292.1"/>
    </source>
</evidence>
<proteinExistence type="predicted"/>
<evidence type="ECO:0008006" key="5">
    <source>
        <dbReference type="Google" id="ProtNLM"/>
    </source>
</evidence>